<dbReference type="OrthoDB" id="9812389at2"/>
<dbReference type="InterPro" id="IPR020627">
    <property type="entry name" value="KhpA"/>
</dbReference>
<dbReference type="Proteomes" id="UP000278962">
    <property type="component" value="Unassembled WGS sequence"/>
</dbReference>
<organism evidence="4 5">
    <name type="scientific">Solirubrobacter pauli</name>
    <dbReference type="NCBI Taxonomy" id="166793"/>
    <lineage>
        <taxon>Bacteria</taxon>
        <taxon>Bacillati</taxon>
        <taxon>Actinomycetota</taxon>
        <taxon>Thermoleophilia</taxon>
        <taxon>Solirubrobacterales</taxon>
        <taxon>Solirubrobacteraceae</taxon>
        <taxon>Solirubrobacter</taxon>
    </lineage>
</organism>
<comment type="subcellular location">
    <subcellularLocation>
        <location evidence="3">Cytoplasm</location>
    </subcellularLocation>
</comment>
<evidence type="ECO:0000256" key="1">
    <source>
        <dbReference type="ARBA" id="ARBA00022490"/>
    </source>
</evidence>
<keyword evidence="1 3" id="KW-0963">Cytoplasm</keyword>
<gene>
    <name evidence="3" type="primary">khpA</name>
    <name evidence="4" type="ORF">C8N24_5948</name>
</gene>
<dbReference type="PANTHER" id="PTHR34654:SF1">
    <property type="entry name" value="RNA-BINDING PROTEIN KHPA"/>
    <property type="match status" value="1"/>
</dbReference>
<dbReference type="RefSeq" id="WP_121256966.1">
    <property type="nucleotide sequence ID" value="NZ_RBIL01000002.1"/>
</dbReference>
<keyword evidence="5" id="KW-1185">Reference proteome</keyword>
<dbReference type="PANTHER" id="PTHR34654">
    <property type="entry name" value="UPF0109 PROTEIN SCO5592"/>
    <property type="match status" value="1"/>
</dbReference>
<dbReference type="SUPFAM" id="SSF54814">
    <property type="entry name" value="Prokaryotic type KH domain (KH-domain type II)"/>
    <property type="match status" value="1"/>
</dbReference>
<comment type="function">
    <text evidence="3">A probable RNA-binding protein.</text>
</comment>
<dbReference type="GO" id="GO:0005737">
    <property type="term" value="C:cytoplasm"/>
    <property type="evidence" value="ECO:0007669"/>
    <property type="project" value="UniProtKB-SubCell"/>
</dbReference>
<keyword evidence="2 3" id="KW-0694">RNA-binding</keyword>
<dbReference type="GO" id="GO:0003723">
    <property type="term" value="F:RNA binding"/>
    <property type="evidence" value="ECO:0007669"/>
    <property type="project" value="UniProtKB-UniRule"/>
</dbReference>
<dbReference type="CDD" id="cd22533">
    <property type="entry name" value="KH-II_YlqC-like"/>
    <property type="match status" value="1"/>
</dbReference>
<dbReference type="HAMAP" id="MF_00088">
    <property type="entry name" value="KhpA"/>
    <property type="match status" value="1"/>
</dbReference>
<proteinExistence type="inferred from homology"/>
<name>A0A660L3L8_9ACTN</name>
<evidence type="ECO:0000256" key="3">
    <source>
        <dbReference type="HAMAP-Rule" id="MF_00088"/>
    </source>
</evidence>
<comment type="similarity">
    <text evidence="3">Belongs to the KhpA RNA-binding protein family.</text>
</comment>
<dbReference type="Gene3D" id="3.30.300.20">
    <property type="match status" value="1"/>
</dbReference>
<dbReference type="EMBL" id="RBIL01000002">
    <property type="protein sequence ID" value="RKQ87915.1"/>
    <property type="molecule type" value="Genomic_DNA"/>
</dbReference>
<dbReference type="PROSITE" id="PS50084">
    <property type="entry name" value="KH_TYPE_1"/>
    <property type="match status" value="1"/>
</dbReference>
<dbReference type="AlphaFoldDB" id="A0A660L3L8"/>
<dbReference type="InterPro" id="IPR009019">
    <property type="entry name" value="KH_sf_prok-type"/>
</dbReference>
<evidence type="ECO:0000313" key="5">
    <source>
        <dbReference type="Proteomes" id="UP000278962"/>
    </source>
</evidence>
<reference evidence="4 5" key="1">
    <citation type="submission" date="2018-10" db="EMBL/GenBank/DDBJ databases">
        <title>Genomic Encyclopedia of Archaeal and Bacterial Type Strains, Phase II (KMG-II): from individual species to whole genera.</title>
        <authorList>
            <person name="Goeker M."/>
        </authorList>
    </citation>
    <scope>NUCLEOTIDE SEQUENCE [LARGE SCALE GENOMIC DNA]</scope>
    <source>
        <strain evidence="4 5">DSM 14954</strain>
    </source>
</reference>
<evidence type="ECO:0000313" key="4">
    <source>
        <dbReference type="EMBL" id="RKQ87915.1"/>
    </source>
</evidence>
<comment type="caution">
    <text evidence="4">The sequence shown here is derived from an EMBL/GenBank/DDBJ whole genome shotgun (WGS) entry which is preliminary data.</text>
</comment>
<accession>A0A660L3L8</accession>
<sequence>MRELLEYLARLLVDHPEKVQVDEFEEDDGTLVLELSVDDDDYGQVIGRGGRTAQALRTVVKAAAVKDNRRVLIDIVE</sequence>
<dbReference type="Pfam" id="PF13083">
    <property type="entry name" value="KH_KhpA-B"/>
    <property type="match status" value="1"/>
</dbReference>
<protein>
    <recommendedName>
        <fullName evidence="3">RNA-binding protein KhpA</fullName>
    </recommendedName>
    <alternativeName>
        <fullName evidence="3">KH-domain protein A</fullName>
    </alternativeName>
</protein>
<dbReference type="InterPro" id="IPR015946">
    <property type="entry name" value="KH_dom-like_a/b"/>
</dbReference>
<evidence type="ECO:0000256" key="2">
    <source>
        <dbReference type="ARBA" id="ARBA00022884"/>
    </source>
</evidence>